<accession>A0A9D2QG05</accession>
<organism evidence="5 6">
    <name type="scientific">Candidatus Corynebacterium faecigallinarum</name>
    <dbReference type="NCBI Taxonomy" id="2838528"/>
    <lineage>
        <taxon>Bacteria</taxon>
        <taxon>Bacillati</taxon>
        <taxon>Actinomycetota</taxon>
        <taxon>Actinomycetes</taxon>
        <taxon>Mycobacteriales</taxon>
        <taxon>Corynebacteriaceae</taxon>
        <taxon>Corynebacterium</taxon>
    </lineage>
</organism>
<dbReference type="InterPro" id="IPR036156">
    <property type="entry name" value="Beta-gal/glucu_dom_sf"/>
</dbReference>
<dbReference type="InterPro" id="IPR008979">
    <property type="entry name" value="Galactose-bd-like_sf"/>
</dbReference>
<gene>
    <name evidence="5" type="ORF">H9751_04645</name>
</gene>
<reference evidence="5" key="2">
    <citation type="submission" date="2021-04" db="EMBL/GenBank/DDBJ databases">
        <authorList>
            <person name="Gilroy R."/>
        </authorList>
    </citation>
    <scope>NUCLEOTIDE SEQUENCE</scope>
    <source>
        <strain evidence="5">ChiHjej13B12-4958</strain>
    </source>
</reference>
<comment type="caution">
    <text evidence="5">The sequence shown here is derived from an EMBL/GenBank/DDBJ whole genome shotgun (WGS) entry which is preliminary data.</text>
</comment>
<proteinExistence type="inferred from homology"/>
<evidence type="ECO:0008006" key="7">
    <source>
        <dbReference type="Google" id="ProtNLM"/>
    </source>
</evidence>
<evidence type="ECO:0000313" key="5">
    <source>
        <dbReference type="EMBL" id="HJC84827.1"/>
    </source>
</evidence>
<dbReference type="InterPro" id="IPR017853">
    <property type="entry name" value="GH"/>
</dbReference>
<dbReference type="SUPFAM" id="SSF49303">
    <property type="entry name" value="beta-Galactosidase/glucuronidase domain"/>
    <property type="match status" value="1"/>
</dbReference>
<dbReference type="GO" id="GO:0005975">
    <property type="term" value="P:carbohydrate metabolic process"/>
    <property type="evidence" value="ECO:0007669"/>
    <property type="project" value="InterPro"/>
</dbReference>
<reference evidence="5" key="1">
    <citation type="journal article" date="2021" name="PeerJ">
        <title>Extensive microbial diversity within the chicken gut microbiome revealed by metagenomics and culture.</title>
        <authorList>
            <person name="Gilroy R."/>
            <person name="Ravi A."/>
            <person name="Getino M."/>
            <person name="Pursley I."/>
            <person name="Horton D.L."/>
            <person name="Alikhan N.F."/>
            <person name="Baker D."/>
            <person name="Gharbi K."/>
            <person name="Hall N."/>
            <person name="Watson M."/>
            <person name="Adriaenssens E.M."/>
            <person name="Foster-Nyarko E."/>
            <person name="Jarju S."/>
            <person name="Secka A."/>
            <person name="Antonio M."/>
            <person name="Oren A."/>
            <person name="Chaudhuri R.R."/>
            <person name="La Ragione R."/>
            <person name="Hildebrand F."/>
            <person name="Pallen M.J."/>
        </authorList>
    </citation>
    <scope>NUCLEOTIDE SEQUENCE</scope>
    <source>
        <strain evidence="5">ChiHjej13B12-4958</strain>
    </source>
</reference>
<dbReference type="Proteomes" id="UP000823858">
    <property type="component" value="Unassembled WGS sequence"/>
</dbReference>
<dbReference type="Pfam" id="PF02836">
    <property type="entry name" value="Glyco_hydro_2_C"/>
    <property type="match status" value="1"/>
</dbReference>
<dbReference type="Gene3D" id="2.60.120.260">
    <property type="entry name" value="Galactose-binding domain-like"/>
    <property type="match status" value="1"/>
</dbReference>
<evidence type="ECO:0000259" key="3">
    <source>
        <dbReference type="Pfam" id="PF02836"/>
    </source>
</evidence>
<dbReference type="GO" id="GO:0004553">
    <property type="term" value="F:hydrolase activity, hydrolyzing O-glycosyl compounds"/>
    <property type="evidence" value="ECO:0007669"/>
    <property type="project" value="InterPro"/>
</dbReference>
<dbReference type="PANTHER" id="PTHR42732:SF3">
    <property type="entry name" value="HYDROLASE"/>
    <property type="match status" value="1"/>
</dbReference>
<name>A0A9D2QG05_9CORY</name>
<dbReference type="InterPro" id="IPR006104">
    <property type="entry name" value="Glyco_hydro_2_N"/>
</dbReference>
<feature type="domain" description="Glycoside hydrolase family 2 immunoglobulin-like beta-sandwich" evidence="2">
    <location>
        <begin position="199"/>
        <end position="305"/>
    </location>
</feature>
<dbReference type="AlphaFoldDB" id="A0A9D2QG05"/>
<feature type="domain" description="Glycosyl hydrolases family 2 sugar binding" evidence="4">
    <location>
        <begin position="25"/>
        <end position="193"/>
    </location>
</feature>
<sequence>MTPLRATTQNGTHPRPLLVREHWTSLDGPWRFAYDDKDVGRREHWHAPEKSHRFDREILVPFVPESAASGIGDAGYHQVVWYRRELELDAALDADAAAASDPDRRLLLHFGAVDHSADVWVDGQHVGSHRGGQTAFTLDITDALDDGTHHKLVVRAEDDPIQSEYPRGKQDWKPEPHGIWYQRSTGIWRSVWLEEVPATHIIDSTWTYDPVHGRVDFEVELSRTPREDTELRLTLRSGEEILGRLSTGASNDLVRGTVDLPTLRNTLHREAYLWSPENPNLVDIGLELVVADDVTDHAATYCGLRTVGVDRGHFLLNDHPYYVRSVLEQGYWTDSHFTATTVDTYREEVEVIRELGFNAVRVHQKTEDPRFHYWADRLGLLVWGETASPYAFSTRGAAALTSEWAEIVRQYRGHPSIVTWVPVNESWGVTDLAHAPEQRSLVAALAALTRALDPHRPVVGNDGWEHSGGDSGSDIVGVHDYTTDAAALRKNWNDPARTDELLRSFAPNGRRVLLSSDTGRDAAPADAPLMVTEFGGIAHIGEDGEDGEDGGDGDAGTWGYATVGSSEAYEQLLSDLFAAIRSSDRLAGFCYTQLTDTLQEANGLLRADRSPKLPVETLRRIIAG</sequence>
<evidence type="ECO:0000256" key="1">
    <source>
        <dbReference type="ARBA" id="ARBA00007401"/>
    </source>
</evidence>
<dbReference type="InterPro" id="IPR006103">
    <property type="entry name" value="Glyco_hydro_2_cat"/>
</dbReference>
<dbReference type="Pfam" id="PF02837">
    <property type="entry name" value="Glyco_hydro_2_N"/>
    <property type="match status" value="1"/>
</dbReference>
<dbReference type="InterPro" id="IPR006102">
    <property type="entry name" value="Ig-like_GH2"/>
</dbReference>
<comment type="similarity">
    <text evidence="1">Belongs to the glycosyl hydrolase 2 family.</text>
</comment>
<feature type="domain" description="Glycoside hydrolase family 2 catalytic" evidence="3">
    <location>
        <begin position="309"/>
        <end position="459"/>
    </location>
</feature>
<dbReference type="PANTHER" id="PTHR42732">
    <property type="entry name" value="BETA-GALACTOSIDASE"/>
    <property type="match status" value="1"/>
</dbReference>
<dbReference type="Pfam" id="PF00703">
    <property type="entry name" value="Glyco_hydro_2"/>
    <property type="match status" value="1"/>
</dbReference>
<evidence type="ECO:0000313" key="6">
    <source>
        <dbReference type="Proteomes" id="UP000823858"/>
    </source>
</evidence>
<dbReference type="EMBL" id="DWVP01000010">
    <property type="protein sequence ID" value="HJC84827.1"/>
    <property type="molecule type" value="Genomic_DNA"/>
</dbReference>
<evidence type="ECO:0000259" key="2">
    <source>
        <dbReference type="Pfam" id="PF00703"/>
    </source>
</evidence>
<dbReference type="SUPFAM" id="SSF51445">
    <property type="entry name" value="(Trans)glycosidases"/>
    <property type="match status" value="1"/>
</dbReference>
<protein>
    <recommendedName>
        <fullName evidence="7">Glycoside hydrolase family 2</fullName>
    </recommendedName>
</protein>
<dbReference type="InterPro" id="IPR051913">
    <property type="entry name" value="GH2_Domain-Containing"/>
</dbReference>
<evidence type="ECO:0000259" key="4">
    <source>
        <dbReference type="Pfam" id="PF02837"/>
    </source>
</evidence>
<dbReference type="Gene3D" id="3.20.20.80">
    <property type="entry name" value="Glycosidases"/>
    <property type="match status" value="1"/>
</dbReference>
<dbReference type="SUPFAM" id="SSF49785">
    <property type="entry name" value="Galactose-binding domain-like"/>
    <property type="match status" value="1"/>
</dbReference>